<dbReference type="OrthoDB" id="4005299at2759"/>
<dbReference type="Pfam" id="PF10355">
    <property type="entry name" value="Ytp1"/>
    <property type="match status" value="1"/>
</dbReference>
<feature type="compositionally biased region" description="Basic and acidic residues" evidence="1">
    <location>
        <begin position="443"/>
        <end position="454"/>
    </location>
</feature>
<protein>
    <submittedName>
        <fullName evidence="5">Cytoplasmic protein</fullName>
    </submittedName>
</protein>
<feature type="compositionally biased region" description="Basic and acidic residues" evidence="1">
    <location>
        <begin position="534"/>
        <end position="552"/>
    </location>
</feature>
<reference evidence="5 6" key="1">
    <citation type="submission" date="2017-06" db="EMBL/GenBank/DDBJ databases">
        <title>Global population genomics of the pathogenic fungus Cryptococcus neoformans var. grubii.</title>
        <authorList>
            <person name="Cuomo C."/>
            <person name="Litvintseva A."/>
            <person name="Chen Y."/>
            <person name="Young S."/>
            <person name="Zeng Q."/>
            <person name="Chapman S."/>
            <person name="Gujja S."/>
            <person name="Saif S."/>
            <person name="Birren B."/>
        </authorList>
    </citation>
    <scope>NUCLEOTIDE SEQUENCE [LARGE SCALE GENOMIC DNA]</scope>
    <source>
        <strain evidence="5 6">Tu259-1</strain>
    </source>
</reference>
<feature type="domain" description="Protein YTP1-like C-terminal" evidence="4">
    <location>
        <begin position="584"/>
        <end position="859"/>
    </location>
</feature>
<evidence type="ECO:0000313" key="6">
    <source>
        <dbReference type="Proteomes" id="UP000199727"/>
    </source>
</evidence>
<feature type="transmembrane region" description="Helical" evidence="2">
    <location>
        <begin position="313"/>
        <end position="331"/>
    </location>
</feature>
<keyword evidence="2" id="KW-0472">Membrane</keyword>
<feature type="transmembrane region" description="Helical" evidence="2">
    <location>
        <begin position="285"/>
        <end position="306"/>
    </location>
</feature>
<feature type="transmembrane region" description="Helical" evidence="2">
    <location>
        <begin position="687"/>
        <end position="708"/>
    </location>
</feature>
<feature type="compositionally biased region" description="Polar residues" evidence="1">
    <location>
        <begin position="492"/>
        <end position="512"/>
    </location>
</feature>
<dbReference type="PANTHER" id="PTHR31685">
    <property type="entry name" value="INTEGRAL MEMBRANE PROTEIN (AFU_ORTHOLOGUE AFUA_6G12730)-RELATED"/>
    <property type="match status" value="1"/>
</dbReference>
<feature type="compositionally biased region" description="Basic and acidic residues" evidence="1">
    <location>
        <begin position="461"/>
        <end position="474"/>
    </location>
</feature>
<feature type="region of interest" description="Disordered" evidence="1">
    <location>
        <begin position="532"/>
        <end position="552"/>
    </location>
</feature>
<dbReference type="InterPro" id="IPR018825">
    <property type="entry name" value="DUF2427"/>
</dbReference>
<feature type="transmembrane region" description="Helical" evidence="2">
    <location>
        <begin position="836"/>
        <end position="857"/>
    </location>
</feature>
<feature type="transmembrane region" description="Helical" evidence="2">
    <location>
        <begin position="351"/>
        <end position="371"/>
    </location>
</feature>
<evidence type="ECO:0000256" key="2">
    <source>
        <dbReference type="SAM" id="Phobius"/>
    </source>
</evidence>
<evidence type="ECO:0000259" key="3">
    <source>
        <dbReference type="Pfam" id="PF10348"/>
    </source>
</evidence>
<feature type="region of interest" description="Disordered" evidence="1">
    <location>
        <begin position="190"/>
        <end position="228"/>
    </location>
</feature>
<proteinExistence type="predicted"/>
<accession>A0A854Q9A1</accession>
<organism evidence="5 6">
    <name type="scientific">Cryptococcus neoformans Tu259-1</name>
    <dbReference type="NCBI Taxonomy" id="1230072"/>
    <lineage>
        <taxon>Eukaryota</taxon>
        <taxon>Fungi</taxon>
        <taxon>Dikarya</taxon>
        <taxon>Basidiomycota</taxon>
        <taxon>Agaricomycotina</taxon>
        <taxon>Tremellomycetes</taxon>
        <taxon>Tremellales</taxon>
        <taxon>Cryptococcaceae</taxon>
        <taxon>Cryptococcus</taxon>
        <taxon>Cryptococcus neoformans species complex</taxon>
    </lineage>
</organism>
<keyword evidence="2" id="KW-1133">Transmembrane helix</keyword>
<dbReference type="Pfam" id="PF10348">
    <property type="entry name" value="DUF2427"/>
    <property type="match status" value="1"/>
</dbReference>
<feature type="compositionally biased region" description="Acidic residues" evidence="1">
    <location>
        <begin position="158"/>
        <end position="168"/>
    </location>
</feature>
<dbReference type="EMBL" id="AMKT01000067">
    <property type="protein sequence ID" value="OXG16525.1"/>
    <property type="molecule type" value="Genomic_DNA"/>
</dbReference>
<feature type="transmembrane region" description="Helical" evidence="2">
    <location>
        <begin position="616"/>
        <end position="635"/>
    </location>
</feature>
<dbReference type="Proteomes" id="UP000199727">
    <property type="component" value="Unassembled WGS sequence"/>
</dbReference>
<feature type="transmembrane region" description="Helical" evidence="2">
    <location>
        <begin position="729"/>
        <end position="751"/>
    </location>
</feature>
<sequence>MMEMPGANYEPVEDGHLGVLDKRYRFSPRVPEDEKRMPDDKPNFCQQVELTLYICCQQSLPPLIFVSLLLLSSFPQLHPTHSPSFPALAPPFSNSTPHQTQRASSKMRVARSTNLLPVTTFLISSVFLSIVLPTLTAASPSPAVDKRLESLLARHDGEDDDMDMDVDEMNSSTEDTPAVDDAMASAGISSAITSSSEASTANSSASSHEHSHESHGAEQAPDPHSHGAHNAALEMLNDTEIHRWHHFPPTYLDADFRLDADSAIFGEEFDESWDLEDVESHKGLAFVHAFLMGLAYFGVLPIALALRAADHPAHYLASIASLAIAVLGWLAGAAYSAATPNYYEGAIYPKFVNILLLTSICFTVFDSLELIKRGIAFYRRHDRTWKGFYSDVLRSPGSITDEKWSAARYEMVGLTDIDSDEEIGRDRDRDGHVMFAIGDDEDNEHRVAEPEHMDGTGGLHHSHESQGFDEHEIARSLLKGSKPRRPSIVIRQFSSPSRTSTGSEGTLQDTPHSSSSSSHGFLHKASQLGAYDAHSSHREDSHDAMRARSDEQNNRIWRSAKAKGPLRVLEVVLTWVRRTQIIFAYVTMLAGIVTYTGMCRAGLINSCAAHYIKGSIFFWYGVLTFARYLGAYADLGWAWNRRPSRNSVSAEMVECAVIFTYGITNTWMERFGAAPGSPYTVKQVQHISIAVMFWFAGLSGMLLESRWVRRVLAAVMSTGRSSTKEPATYAFSFNPLPALTIGVTGLAMAAHHQTYVFQVQIHSLWGILLAGGSLFRCFTYIFLYASPPVHSALPSRPPTEILTSFGWAAGGIVFMLSNEEICWSAMRAGWDDMMAFLNFTVALTCFVFCWAVVIMAIKGWATMRIRREEERQEGVSV</sequence>
<gene>
    <name evidence="5" type="ORF">C361_04894</name>
</gene>
<feature type="transmembrane region" description="Helical" evidence="2">
    <location>
        <begin position="763"/>
        <end position="785"/>
    </location>
</feature>
<keyword evidence="2" id="KW-0812">Transmembrane</keyword>
<feature type="domain" description="DUF2427" evidence="3">
    <location>
        <begin position="270"/>
        <end position="367"/>
    </location>
</feature>
<feature type="compositionally biased region" description="Low complexity" evidence="1">
    <location>
        <begin position="190"/>
        <end position="206"/>
    </location>
</feature>
<evidence type="ECO:0000259" key="4">
    <source>
        <dbReference type="Pfam" id="PF10355"/>
    </source>
</evidence>
<evidence type="ECO:0000313" key="5">
    <source>
        <dbReference type="EMBL" id="OXG16525.1"/>
    </source>
</evidence>
<dbReference type="AlphaFoldDB" id="A0A854Q9A1"/>
<feature type="region of interest" description="Disordered" evidence="1">
    <location>
        <begin position="441"/>
        <end position="520"/>
    </location>
</feature>
<dbReference type="InterPro" id="IPR018827">
    <property type="entry name" value="YTP1_C"/>
</dbReference>
<dbReference type="PANTHER" id="PTHR31685:SF3">
    <property type="entry name" value="INTEGRAL MEMBRANE PROTEIN (AFU_ORTHOLOGUE AFUA_6G12730)"/>
    <property type="match status" value="1"/>
</dbReference>
<name>A0A854Q9A1_CRYNE</name>
<feature type="region of interest" description="Disordered" evidence="1">
    <location>
        <begin position="155"/>
        <end position="178"/>
    </location>
</feature>
<feature type="transmembrane region" description="Helical" evidence="2">
    <location>
        <begin position="115"/>
        <end position="138"/>
    </location>
</feature>
<feature type="transmembrane region" description="Helical" evidence="2">
    <location>
        <begin position="582"/>
        <end position="604"/>
    </location>
</feature>
<feature type="compositionally biased region" description="Basic and acidic residues" evidence="1">
    <location>
        <begin position="207"/>
        <end position="225"/>
    </location>
</feature>
<evidence type="ECO:0000256" key="1">
    <source>
        <dbReference type="SAM" id="MobiDB-lite"/>
    </source>
</evidence>
<comment type="caution">
    <text evidence="5">The sequence shown here is derived from an EMBL/GenBank/DDBJ whole genome shotgun (WGS) entry which is preliminary data.</text>
</comment>